<proteinExistence type="predicted"/>
<gene>
    <name evidence="1" type="ORF">NX780_04255</name>
</gene>
<name>A0ABT2AH76_9BURK</name>
<evidence type="ECO:0000313" key="2">
    <source>
        <dbReference type="Proteomes" id="UP001206572"/>
    </source>
</evidence>
<organism evidence="1 2">
    <name type="scientific">Massilia agri</name>
    <dbReference type="NCBI Taxonomy" id="1886785"/>
    <lineage>
        <taxon>Bacteria</taxon>
        <taxon>Pseudomonadati</taxon>
        <taxon>Pseudomonadota</taxon>
        <taxon>Betaproteobacteria</taxon>
        <taxon>Burkholderiales</taxon>
        <taxon>Oxalobacteraceae</taxon>
        <taxon>Telluria group</taxon>
        <taxon>Massilia</taxon>
    </lineage>
</organism>
<keyword evidence="2" id="KW-1185">Reference proteome</keyword>
<sequence length="251" mass="28467">MRKELLKAILLADHPQEIVEHTVTSYQEVAGNFRLEKWKTSELDAGHFVESVRRLIENKLFGSFTAFNTAISSFNQGVLNKYEAAQGGEEYRILIPRVLFAMYCIRNKRGVGHISTISPNKLDATFILHSAKWVLAELIRLSSKNSPAEAIQLVDNILERQVDLIWEDDETFMVLDKKLKTSDKILLVLYKQDRLSADELRAKVDYKNKSAFTKIIRGQQKEKAIAITAEGICKLSPLGVMLAEEIINKSS</sequence>
<dbReference type="EMBL" id="JANUHA010000002">
    <property type="protein sequence ID" value="MCS0595551.1"/>
    <property type="molecule type" value="Genomic_DNA"/>
</dbReference>
<dbReference type="RefSeq" id="WP_258826604.1">
    <property type="nucleotide sequence ID" value="NZ_JANUHA010000002.1"/>
</dbReference>
<reference evidence="1 2" key="1">
    <citation type="submission" date="2022-08" db="EMBL/GenBank/DDBJ databases">
        <title>Reclassification of Massilia species as members of the genera Telluria, Duganella, Pseudoduganella, Mokoshia gen. nov. and Zemynaea gen. nov. using orthogonal and non-orthogonal genome-based approaches.</title>
        <authorList>
            <person name="Bowman J.P."/>
        </authorList>
    </citation>
    <scope>NUCLEOTIDE SEQUENCE [LARGE SCALE GENOMIC DNA]</scope>
    <source>
        <strain evidence="1 2">JCM 31661</strain>
    </source>
</reference>
<protein>
    <submittedName>
        <fullName evidence="1">Uncharacterized protein</fullName>
    </submittedName>
</protein>
<accession>A0ABT2AH76</accession>
<dbReference type="Proteomes" id="UP001206572">
    <property type="component" value="Unassembled WGS sequence"/>
</dbReference>
<evidence type="ECO:0000313" key="1">
    <source>
        <dbReference type="EMBL" id="MCS0595551.1"/>
    </source>
</evidence>
<comment type="caution">
    <text evidence="1">The sequence shown here is derived from an EMBL/GenBank/DDBJ whole genome shotgun (WGS) entry which is preliminary data.</text>
</comment>